<accession>A0ABN1QH77</accession>
<dbReference type="Gene3D" id="2.40.37.10">
    <property type="entry name" value="Lyase, Ornithine Decarboxylase, Chain A, domain 1"/>
    <property type="match status" value="1"/>
</dbReference>
<dbReference type="PANTHER" id="PTHR43727:SF3">
    <property type="entry name" value="GROUP IV DECARBOXYLASE"/>
    <property type="match status" value="1"/>
</dbReference>
<dbReference type="InterPro" id="IPR000183">
    <property type="entry name" value="Orn/DAP/Arg_de-COase"/>
</dbReference>
<dbReference type="InterPro" id="IPR029066">
    <property type="entry name" value="PLP-binding_barrel"/>
</dbReference>
<gene>
    <name evidence="6" type="ORF">GCM10009550_14060</name>
</gene>
<evidence type="ECO:0000256" key="3">
    <source>
        <dbReference type="RuleBase" id="RU003737"/>
    </source>
</evidence>
<dbReference type="InterPro" id="IPR009006">
    <property type="entry name" value="Ala_racemase/Decarboxylase_C"/>
</dbReference>
<dbReference type="PROSITE" id="PS00879">
    <property type="entry name" value="ODR_DC_2_2"/>
    <property type="match status" value="1"/>
</dbReference>
<dbReference type="InterPro" id="IPR022643">
    <property type="entry name" value="De-COase2_C"/>
</dbReference>
<organism evidence="6 7">
    <name type="scientific">Actinocorallia libanotica</name>
    <dbReference type="NCBI Taxonomy" id="46162"/>
    <lineage>
        <taxon>Bacteria</taxon>
        <taxon>Bacillati</taxon>
        <taxon>Actinomycetota</taxon>
        <taxon>Actinomycetes</taxon>
        <taxon>Streptosporangiales</taxon>
        <taxon>Thermomonosporaceae</taxon>
        <taxon>Actinocorallia</taxon>
    </lineage>
</organism>
<dbReference type="PANTHER" id="PTHR43727">
    <property type="entry name" value="DIAMINOPIMELATE DECARBOXYLASE"/>
    <property type="match status" value="1"/>
</dbReference>
<feature type="domain" description="Orn/DAP/Arg decarboxylase 2 N-terminal" evidence="5">
    <location>
        <begin position="44"/>
        <end position="288"/>
    </location>
</feature>
<reference evidence="6 7" key="1">
    <citation type="journal article" date="2019" name="Int. J. Syst. Evol. Microbiol.">
        <title>The Global Catalogue of Microorganisms (GCM) 10K type strain sequencing project: providing services to taxonomists for standard genome sequencing and annotation.</title>
        <authorList>
            <consortium name="The Broad Institute Genomics Platform"/>
            <consortium name="The Broad Institute Genome Sequencing Center for Infectious Disease"/>
            <person name="Wu L."/>
            <person name="Ma J."/>
        </authorList>
    </citation>
    <scope>NUCLEOTIDE SEQUENCE [LARGE SCALE GENOMIC DNA]</scope>
    <source>
        <strain evidence="6 7">JCM 10696</strain>
    </source>
</reference>
<feature type="domain" description="Orn/DAP/Arg decarboxylase 2 C-terminal" evidence="4">
    <location>
        <begin position="291"/>
        <end position="383"/>
    </location>
</feature>
<dbReference type="SUPFAM" id="SSF50621">
    <property type="entry name" value="Alanine racemase C-terminal domain-like"/>
    <property type="match status" value="1"/>
</dbReference>
<evidence type="ECO:0000259" key="4">
    <source>
        <dbReference type="Pfam" id="PF00278"/>
    </source>
</evidence>
<dbReference type="SUPFAM" id="SSF51419">
    <property type="entry name" value="PLP-binding barrel"/>
    <property type="match status" value="1"/>
</dbReference>
<comment type="cofactor">
    <cofactor evidence="1">
        <name>pyridoxal 5'-phosphate</name>
        <dbReference type="ChEBI" id="CHEBI:597326"/>
    </cofactor>
</comment>
<evidence type="ECO:0000256" key="2">
    <source>
        <dbReference type="ARBA" id="ARBA00022898"/>
    </source>
</evidence>
<keyword evidence="7" id="KW-1185">Reference proteome</keyword>
<dbReference type="Gene3D" id="3.20.20.10">
    <property type="entry name" value="Alanine racemase"/>
    <property type="match status" value="1"/>
</dbReference>
<evidence type="ECO:0000313" key="6">
    <source>
        <dbReference type="EMBL" id="GAA0942691.1"/>
    </source>
</evidence>
<dbReference type="InterPro" id="IPR022644">
    <property type="entry name" value="De-COase2_N"/>
</dbReference>
<comment type="caution">
    <text evidence="6">The sequence shown here is derived from an EMBL/GenBank/DDBJ whole genome shotgun (WGS) entry which is preliminary data.</text>
</comment>
<dbReference type="Pfam" id="PF02784">
    <property type="entry name" value="Orn_Arg_deC_N"/>
    <property type="match status" value="1"/>
</dbReference>
<dbReference type="InterPro" id="IPR022657">
    <property type="entry name" value="De-COase2_CS"/>
</dbReference>
<dbReference type="EMBL" id="BAAAHH010000004">
    <property type="protein sequence ID" value="GAA0942691.1"/>
    <property type="molecule type" value="Genomic_DNA"/>
</dbReference>
<evidence type="ECO:0000313" key="7">
    <source>
        <dbReference type="Proteomes" id="UP001500665"/>
    </source>
</evidence>
<dbReference type="Proteomes" id="UP001500665">
    <property type="component" value="Unassembled WGS sequence"/>
</dbReference>
<evidence type="ECO:0000256" key="1">
    <source>
        <dbReference type="ARBA" id="ARBA00001933"/>
    </source>
</evidence>
<name>A0ABN1QH77_9ACTN</name>
<proteinExistence type="inferred from homology"/>
<dbReference type="Pfam" id="PF00278">
    <property type="entry name" value="Orn_DAP_Arg_deC"/>
    <property type="match status" value="1"/>
</dbReference>
<comment type="similarity">
    <text evidence="3">Belongs to the Orn/Lys/Arg decarboxylase class-II family.</text>
</comment>
<evidence type="ECO:0000259" key="5">
    <source>
        <dbReference type="Pfam" id="PF02784"/>
    </source>
</evidence>
<keyword evidence="2" id="KW-0663">Pyridoxal phosphate</keyword>
<protein>
    <submittedName>
        <fullName evidence="6">Diaminopimelate decarboxylase</fullName>
    </submittedName>
</protein>
<sequence>MTGRRSIDAARRDRVVEAAVRAGLVGPGRPAAGLVDADGLLESVAELRRAFPPDVPVLHTFAAKAAALVPVLGLLAGTGMGCEVASPGELAQALAAGFPPERIVLDSPAKTRAELAGALALGVAVNADNLAELERIDHLRGESPSVLGLRINPQVGEGTIGAMSTASATSKFGVPLRDPGARQAVLEAFAAYPWLSRLHVHVGSQGCSLELIAAGVRAAFELAEEINAVAGYAQVTGLDIGGGLPVNFDDDEIRPSHADYVAALREGVPGLFDGGYTLVTEFGRSLTAKNGFTAAVVEYVKDVGGRRIALTHAGAHLATRTVFMPESWPLRIGVHDPGGRPKTGPSLVQDVAGPCCFAGDVVARARELPELAPGDVVVLYDTGGYYFSTPWSYNSLARPAVHAFTTRGGGVRFTEIRREQTVEEILAESGAEHAAALLPLLEAAPCR</sequence>
<dbReference type="PRINTS" id="PR01179">
    <property type="entry name" value="ODADCRBXLASE"/>
</dbReference>